<dbReference type="InterPro" id="IPR003658">
    <property type="entry name" value="Anti-sigma_ant"/>
</dbReference>
<evidence type="ECO:0000259" key="4">
    <source>
        <dbReference type="PROSITE" id="PS50801"/>
    </source>
</evidence>
<dbReference type="PANTHER" id="PTHR33495:SF2">
    <property type="entry name" value="ANTI-SIGMA FACTOR ANTAGONIST TM_1081-RELATED"/>
    <property type="match status" value="1"/>
</dbReference>
<dbReference type="Gene3D" id="3.30.750.24">
    <property type="entry name" value="STAS domain"/>
    <property type="match status" value="1"/>
</dbReference>
<dbReference type="InterPro" id="IPR002645">
    <property type="entry name" value="STAS_dom"/>
</dbReference>
<dbReference type="RefSeq" id="WP_364018256.1">
    <property type="nucleotide sequence ID" value="NZ_JBFATD010000001.1"/>
</dbReference>
<organism evidence="5 6">
    <name type="scientific">Streptomyces werraensis</name>
    <dbReference type="NCBI Taxonomy" id="68284"/>
    <lineage>
        <taxon>Bacteria</taxon>
        <taxon>Bacillati</taxon>
        <taxon>Actinomycetota</taxon>
        <taxon>Actinomycetes</taxon>
        <taxon>Kitasatosporales</taxon>
        <taxon>Streptomycetaceae</taxon>
        <taxon>Streptomyces</taxon>
    </lineage>
</organism>
<dbReference type="InterPro" id="IPR036513">
    <property type="entry name" value="STAS_dom_sf"/>
</dbReference>
<evidence type="ECO:0000256" key="2">
    <source>
        <dbReference type="RuleBase" id="RU003749"/>
    </source>
</evidence>
<evidence type="ECO:0000256" key="3">
    <source>
        <dbReference type="SAM" id="MobiDB-lite"/>
    </source>
</evidence>
<dbReference type="InterPro" id="IPR001932">
    <property type="entry name" value="PPM-type_phosphatase-like_dom"/>
</dbReference>
<dbReference type="InterPro" id="IPR036457">
    <property type="entry name" value="PPM-type-like_dom_sf"/>
</dbReference>
<sequence>MQAPFAQTTFSLTAGESLFLYTDGLIEARTTEGAMLGEDGLTGFLHQRTGHVTATSLVEDSITLLASLPDGAGDDVALPALSVPPPSHHTRRQCRCHRPHRRRARTLRPGVTTDVTDTLQLTVRHPRPGLAIAMVAGDMDTRTADTLRREASEIIRPGCPHLVLDLSRVRFCDSAGLSALIGLWHAAQAAGGALRLADVPDRLMRMLVLTGVDAVLPVHATAAEAVTAMTDSPSTSTGEHDSITDASTRGGTGEPGPS</sequence>
<comment type="similarity">
    <text evidence="1 2">Belongs to the anti-sigma-factor antagonist family.</text>
</comment>
<dbReference type="Pfam" id="PF07228">
    <property type="entry name" value="SpoIIE"/>
    <property type="match status" value="1"/>
</dbReference>
<dbReference type="Pfam" id="PF01740">
    <property type="entry name" value="STAS"/>
    <property type="match status" value="1"/>
</dbReference>
<evidence type="ECO:0000313" key="6">
    <source>
        <dbReference type="Proteomes" id="UP001552527"/>
    </source>
</evidence>
<keyword evidence="6" id="KW-1185">Reference proteome</keyword>
<dbReference type="Proteomes" id="UP001552527">
    <property type="component" value="Unassembled WGS sequence"/>
</dbReference>
<dbReference type="SUPFAM" id="SSF52091">
    <property type="entry name" value="SpoIIaa-like"/>
    <property type="match status" value="1"/>
</dbReference>
<reference evidence="5 6" key="1">
    <citation type="submission" date="2024-06" db="EMBL/GenBank/DDBJ databases">
        <title>The Natural Products Discovery Center: Release of the First 8490 Sequenced Strains for Exploring Actinobacteria Biosynthetic Diversity.</title>
        <authorList>
            <person name="Kalkreuter E."/>
            <person name="Kautsar S.A."/>
            <person name="Yang D."/>
            <person name="Bader C.D."/>
            <person name="Teijaro C.N."/>
            <person name="Fluegel L."/>
            <person name="Davis C.M."/>
            <person name="Simpson J.R."/>
            <person name="Lauterbach L."/>
            <person name="Steele A.D."/>
            <person name="Gui C."/>
            <person name="Meng S."/>
            <person name="Li G."/>
            <person name="Viehrig K."/>
            <person name="Ye F."/>
            <person name="Su P."/>
            <person name="Kiefer A.F."/>
            <person name="Nichols A."/>
            <person name="Cepeda A.J."/>
            <person name="Yan W."/>
            <person name="Fan B."/>
            <person name="Jiang Y."/>
            <person name="Adhikari A."/>
            <person name="Zheng C.-J."/>
            <person name="Schuster L."/>
            <person name="Cowan T.M."/>
            <person name="Smanski M.J."/>
            <person name="Chevrette M.G."/>
            <person name="De Carvalho L.P.S."/>
            <person name="Shen B."/>
        </authorList>
    </citation>
    <scope>NUCLEOTIDE SEQUENCE [LARGE SCALE GENOMIC DNA]</scope>
    <source>
        <strain evidence="5 6">NPDC052768</strain>
    </source>
</reference>
<dbReference type="EMBL" id="JBFATE010000001">
    <property type="protein sequence ID" value="MEV5244314.1"/>
    <property type="molecule type" value="Genomic_DNA"/>
</dbReference>
<dbReference type="PANTHER" id="PTHR33495">
    <property type="entry name" value="ANTI-SIGMA FACTOR ANTAGONIST TM_1081-RELATED-RELATED"/>
    <property type="match status" value="1"/>
</dbReference>
<comment type="caution">
    <text evidence="5">The sequence shown here is derived from an EMBL/GenBank/DDBJ whole genome shotgun (WGS) entry which is preliminary data.</text>
</comment>
<dbReference type="CDD" id="cd07043">
    <property type="entry name" value="STAS_anti-anti-sigma_factors"/>
    <property type="match status" value="1"/>
</dbReference>
<proteinExistence type="inferred from homology"/>
<dbReference type="NCBIfam" id="TIGR00377">
    <property type="entry name" value="ant_ant_sig"/>
    <property type="match status" value="1"/>
</dbReference>
<accession>A0ABV3J8D7</accession>
<dbReference type="Gene3D" id="3.60.40.10">
    <property type="entry name" value="PPM-type phosphatase domain"/>
    <property type="match status" value="1"/>
</dbReference>
<evidence type="ECO:0000256" key="1">
    <source>
        <dbReference type="ARBA" id="ARBA00009013"/>
    </source>
</evidence>
<evidence type="ECO:0000313" key="5">
    <source>
        <dbReference type="EMBL" id="MEV5244314.1"/>
    </source>
</evidence>
<name>A0ABV3J8D7_9ACTN</name>
<feature type="domain" description="STAS" evidence="4">
    <location>
        <begin position="128"/>
        <end position="229"/>
    </location>
</feature>
<dbReference type="PROSITE" id="PS50801">
    <property type="entry name" value="STAS"/>
    <property type="match status" value="1"/>
</dbReference>
<protein>
    <recommendedName>
        <fullName evidence="2">Anti-sigma factor antagonist</fullName>
    </recommendedName>
</protein>
<feature type="region of interest" description="Disordered" evidence="3">
    <location>
        <begin position="228"/>
        <end position="258"/>
    </location>
</feature>
<gene>
    <name evidence="5" type="ORF">AB0K95_03390</name>
</gene>